<keyword evidence="1" id="KW-0813">Transport</keyword>
<evidence type="ECO:0000256" key="6">
    <source>
        <dbReference type="PROSITE-ProRule" id="PRU00433"/>
    </source>
</evidence>
<dbReference type="PANTHER" id="PTHR11961">
    <property type="entry name" value="CYTOCHROME C"/>
    <property type="match status" value="1"/>
</dbReference>
<dbReference type="EMBL" id="LO017727">
    <property type="protein sequence ID" value="CRH07921.1"/>
    <property type="molecule type" value="Genomic_DNA"/>
</dbReference>
<evidence type="ECO:0000256" key="2">
    <source>
        <dbReference type="ARBA" id="ARBA00022617"/>
    </source>
</evidence>
<dbReference type="InterPro" id="IPR009056">
    <property type="entry name" value="Cyt_c-like_dom"/>
</dbReference>
<name>A0A1S7LQ60_MAGMO</name>
<evidence type="ECO:0000259" key="7">
    <source>
        <dbReference type="PROSITE" id="PS51007"/>
    </source>
</evidence>
<sequence length="284" mass="32355">MRLDRDITMVLVIVAICVLVLASVEFLQQELPDSLHGANAPDYVDRGRELVRPCAQCHDLTEGRTETQKGPPLWGVIGSMAGQSLFPYSEGYSKLADGCLVWDEVKLESYLANPEQFMPGSRKLADHMVKSIDNRRLIIAHLKELQHPTRHVAVAAAPDNYRDLAFTMQRMRGDEAKKWRKQGEIEAKKCAACHDLSRKRRELVGPPLWGIVGREVGKVRRFCYSPAFRDWQAQVNAPPVWDERALYSYLHAPQSTIPGTRMLFAGIRHDKKRLALVRYLKRLK</sequence>
<keyword evidence="2 6" id="KW-0349">Heme</keyword>
<evidence type="ECO:0000256" key="3">
    <source>
        <dbReference type="ARBA" id="ARBA00022723"/>
    </source>
</evidence>
<dbReference type="GO" id="GO:0009055">
    <property type="term" value="F:electron transfer activity"/>
    <property type="evidence" value="ECO:0007669"/>
    <property type="project" value="InterPro"/>
</dbReference>
<dbReference type="InterPro" id="IPR002327">
    <property type="entry name" value="Cyt_c_1A/1B"/>
</dbReference>
<dbReference type="InterPro" id="IPR036909">
    <property type="entry name" value="Cyt_c-like_dom_sf"/>
</dbReference>
<dbReference type="GO" id="GO:0046872">
    <property type="term" value="F:metal ion binding"/>
    <property type="evidence" value="ECO:0007669"/>
    <property type="project" value="UniProtKB-KW"/>
</dbReference>
<dbReference type="AlphaFoldDB" id="A0A1S7LQ60"/>
<dbReference type="SUPFAM" id="SSF46626">
    <property type="entry name" value="Cytochrome c"/>
    <property type="match status" value="2"/>
</dbReference>
<evidence type="ECO:0000313" key="8">
    <source>
        <dbReference type="EMBL" id="CRH07921.1"/>
    </source>
</evidence>
<evidence type="ECO:0000256" key="5">
    <source>
        <dbReference type="ARBA" id="ARBA00023004"/>
    </source>
</evidence>
<evidence type="ECO:0000256" key="4">
    <source>
        <dbReference type="ARBA" id="ARBA00022982"/>
    </source>
</evidence>
<gene>
    <name evidence="8" type="ORF">MAGMO_3792</name>
</gene>
<proteinExistence type="predicted"/>
<accession>A0A1S7LQ60</accession>
<organism evidence="8">
    <name type="scientific">Magnetococcus massalia (strain MO-1)</name>
    <dbReference type="NCBI Taxonomy" id="451514"/>
    <lineage>
        <taxon>Bacteria</taxon>
        <taxon>Pseudomonadati</taxon>
        <taxon>Pseudomonadota</taxon>
        <taxon>Magnetococcia</taxon>
        <taxon>Magnetococcales</taxon>
        <taxon>Magnetococcaceae</taxon>
        <taxon>Magnetococcus</taxon>
    </lineage>
</organism>
<reference evidence="8" key="1">
    <citation type="submission" date="2015-04" db="EMBL/GenBank/DDBJ databases">
        <authorList>
            <person name="Syromyatnikov M.Y."/>
            <person name="Popov V.N."/>
        </authorList>
    </citation>
    <scope>NUCLEOTIDE SEQUENCE</scope>
    <source>
        <strain evidence="8">MO-1</strain>
    </source>
</reference>
<dbReference type="PRINTS" id="PR00604">
    <property type="entry name" value="CYTCHRMECIAB"/>
</dbReference>
<dbReference type="GO" id="GO:0020037">
    <property type="term" value="F:heme binding"/>
    <property type="evidence" value="ECO:0007669"/>
    <property type="project" value="InterPro"/>
</dbReference>
<dbReference type="Gene3D" id="1.10.760.10">
    <property type="entry name" value="Cytochrome c-like domain"/>
    <property type="match status" value="2"/>
</dbReference>
<feature type="domain" description="Cytochrome c" evidence="7">
    <location>
        <begin position="168"/>
        <end position="284"/>
    </location>
</feature>
<feature type="domain" description="Cytochrome c" evidence="7">
    <location>
        <begin position="42"/>
        <end position="146"/>
    </location>
</feature>
<keyword evidence="3 6" id="KW-0479">Metal-binding</keyword>
<keyword evidence="4" id="KW-0249">Electron transport</keyword>
<dbReference type="PROSITE" id="PS51007">
    <property type="entry name" value="CYTC"/>
    <property type="match status" value="2"/>
</dbReference>
<protein>
    <submittedName>
        <fullName evidence="8">Cytochrome c, class I</fullName>
    </submittedName>
</protein>
<keyword evidence="5 6" id="KW-0408">Iron</keyword>
<evidence type="ECO:0000256" key="1">
    <source>
        <dbReference type="ARBA" id="ARBA00022448"/>
    </source>
</evidence>